<accession>A0A8H7ABJ6</accession>
<comment type="caution">
    <text evidence="2">The sequence shown here is derived from an EMBL/GenBank/DDBJ whole genome shotgun (WGS) entry which is preliminary data.</text>
</comment>
<keyword evidence="3" id="KW-1185">Reference proteome</keyword>
<feature type="region of interest" description="Disordered" evidence="1">
    <location>
        <begin position="1"/>
        <end position="180"/>
    </location>
</feature>
<feature type="compositionally biased region" description="Acidic residues" evidence="1">
    <location>
        <begin position="99"/>
        <end position="110"/>
    </location>
</feature>
<gene>
    <name evidence="2" type="ORF">GJ744_012269</name>
</gene>
<evidence type="ECO:0000313" key="3">
    <source>
        <dbReference type="Proteomes" id="UP000606974"/>
    </source>
</evidence>
<feature type="compositionally biased region" description="Polar residues" evidence="1">
    <location>
        <begin position="233"/>
        <end position="247"/>
    </location>
</feature>
<organism evidence="2 3">
    <name type="scientific">Endocarpon pusillum</name>
    <dbReference type="NCBI Taxonomy" id="364733"/>
    <lineage>
        <taxon>Eukaryota</taxon>
        <taxon>Fungi</taxon>
        <taxon>Dikarya</taxon>
        <taxon>Ascomycota</taxon>
        <taxon>Pezizomycotina</taxon>
        <taxon>Eurotiomycetes</taxon>
        <taxon>Chaetothyriomycetidae</taxon>
        <taxon>Verrucariales</taxon>
        <taxon>Verrucariaceae</taxon>
        <taxon>Endocarpon</taxon>
    </lineage>
</organism>
<evidence type="ECO:0000313" key="2">
    <source>
        <dbReference type="EMBL" id="KAF7506118.1"/>
    </source>
</evidence>
<feature type="compositionally biased region" description="Basic and acidic residues" evidence="1">
    <location>
        <begin position="57"/>
        <end position="68"/>
    </location>
</feature>
<dbReference type="Proteomes" id="UP000606974">
    <property type="component" value="Unassembled WGS sequence"/>
</dbReference>
<name>A0A8H7ABJ6_9EURO</name>
<dbReference type="OrthoDB" id="10400076at2759"/>
<feature type="compositionally biased region" description="Low complexity" evidence="1">
    <location>
        <begin position="259"/>
        <end position="273"/>
    </location>
</feature>
<evidence type="ECO:0000256" key="1">
    <source>
        <dbReference type="SAM" id="MobiDB-lite"/>
    </source>
</evidence>
<dbReference type="EMBL" id="JAACFV010000094">
    <property type="protein sequence ID" value="KAF7506118.1"/>
    <property type="molecule type" value="Genomic_DNA"/>
</dbReference>
<dbReference type="AlphaFoldDB" id="A0A8H7ABJ6"/>
<reference evidence="2" key="1">
    <citation type="submission" date="2020-02" db="EMBL/GenBank/DDBJ databases">
        <authorList>
            <person name="Palmer J.M."/>
        </authorList>
    </citation>
    <scope>NUCLEOTIDE SEQUENCE</scope>
    <source>
        <strain evidence="2">EPUS1.4</strain>
        <tissue evidence="2">Thallus</tissue>
    </source>
</reference>
<feature type="compositionally biased region" description="Polar residues" evidence="1">
    <location>
        <begin position="44"/>
        <end position="56"/>
    </location>
</feature>
<feature type="compositionally biased region" description="Acidic residues" evidence="1">
    <location>
        <begin position="127"/>
        <end position="136"/>
    </location>
</feature>
<protein>
    <submittedName>
        <fullName evidence="2">Uncharacterized protein</fullName>
    </submittedName>
</protein>
<sequence>MSWRFQHQSSSASSIKFARPQSHPSPASASTSRSSRYTRPCSTQQQPLSTPGTGTSRFRDRPSLKDEIETSFEEPAQSSPRLPSRLRFSSSVSRYRDVDDLDDENEEDDLNTNNLPPRSLPDQSGEIQDDELADLEFLERLRGTRGSQYPRQLEIDSPSEDETFATPIAARKRRRLENRTDRAFNSIDDVEHQLDLFRKQPTSNKENHNKEPAAIPPESESESESDSHLSSSPLATPSNPQPSTTSARFRLKPAHPRISASTSTSLAQTTPTANTPGHRPLFRPNPKQQPPSSPSLNAHLPPAFSPSRHRGGGGRARDYLPGGAADTVRNLILGLGVTEPQGQGQGQGQGGSRGIERVRVACVLRGSLGGRCVMFRDEAGRGWVLIGLGASDGLGVQAGRKRMAIANGCVVGVRMGWDVNLNMKCVDTQRDAEEDGCEDGRDALWKVAVLWDVLDA</sequence>
<feature type="compositionally biased region" description="Low complexity" evidence="1">
    <location>
        <begin position="18"/>
        <end position="43"/>
    </location>
</feature>
<proteinExistence type="predicted"/>
<feature type="compositionally biased region" description="Polar residues" evidence="1">
    <location>
        <begin position="1"/>
        <end position="14"/>
    </location>
</feature>
<feature type="compositionally biased region" description="Low complexity" evidence="1">
    <location>
        <begin position="78"/>
        <end position="93"/>
    </location>
</feature>
<feature type="region of interest" description="Disordered" evidence="1">
    <location>
        <begin position="198"/>
        <end position="321"/>
    </location>
</feature>